<proteinExistence type="predicted"/>
<evidence type="ECO:0000256" key="1">
    <source>
        <dbReference type="SAM" id="MobiDB-lite"/>
    </source>
</evidence>
<dbReference type="EMBL" id="KN123860">
    <property type="protein sequence ID" value="KFO23017.1"/>
    <property type="molecule type" value="Genomic_DNA"/>
</dbReference>
<sequence length="67" mass="7140">MGAASAMSCPPLVTSPLTDTPAKVQLHDVRKEVQQSSGVKVTSAPEKDRREGGQRGLTDDSREACEE</sequence>
<name>A0A091CWI2_FUKDA</name>
<reference evidence="2 3" key="1">
    <citation type="submission" date="2013-11" db="EMBL/GenBank/DDBJ databases">
        <title>The Damaraland mole rat (Fukomys damarensis) genome and evolution of African mole rats.</title>
        <authorList>
            <person name="Gladyshev V.N."/>
            <person name="Fang X."/>
        </authorList>
    </citation>
    <scope>NUCLEOTIDE SEQUENCE [LARGE SCALE GENOMIC DNA]</scope>
    <source>
        <tissue evidence="2">Liver</tissue>
    </source>
</reference>
<evidence type="ECO:0000313" key="2">
    <source>
        <dbReference type="EMBL" id="KFO23017.1"/>
    </source>
</evidence>
<gene>
    <name evidence="2" type="ORF">H920_15590</name>
</gene>
<feature type="region of interest" description="Disordered" evidence="1">
    <location>
        <begin position="29"/>
        <end position="67"/>
    </location>
</feature>
<accession>A0A091CWI2</accession>
<evidence type="ECO:0000313" key="3">
    <source>
        <dbReference type="Proteomes" id="UP000028990"/>
    </source>
</evidence>
<keyword evidence="3" id="KW-1185">Reference proteome</keyword>
<feature type="compositionally biased region" description="Basic and acidic residues" evidence="1">
    <location>
        <begin position="45"/>
        <end position="67"/>
    </location>
</feature>
<organism evidence="2 3">
    <name type="scientific">Fukomys damarensis</name>
    <name type="common">Damaraland mole rat</name>
    <name type="synonym">Cryptomys damarensis</name>
    <dbReference type="NCBI Taxonomy" id="885580"/>
    <lineage>
        <taxon>Eukaryota</taxon>
        <taxon>Metazoa</taxon>
        <taxon>Chordata</taxon>
        <taxon>Craniata</taxon>
        <taxon>Vertebrata</taxon>
        <taxon>Euteleostomi</taxon>
        <taxon>Mammalia</taxon>
        <taxon>Eutheria</taxon>
        <taxon>Euarchontoglires</taxon>
        <taxon>Glires</taxon>
        <taxon>Rodentia</taxon>
        <taxon>Hystricomorpha</taxon>
        <taxon>Bathyergidae</taxon>
        <taxon>Fukomys</taxon>
    </lineage>
</organism>
<protein>
    <submittedName>
        <fullName evidence="2">Uncharacterized protein</fullName>
    </submittedName>
</protein>
<dbReference type="Proteomes" id="UP000028990">
    <property type="component" value="Unassembled WGS sequence"/>
</dbReference>
<dbReference type="AlphaFoldDB" id="A0A091CWI2"/>